<dbReference type="OrthoDB" id="5506246at2"/>
<evidence type="ECO:0000256" key="1">
    <source>
        <dbReference type="ARBA" id="ARBA00004127"/>
    </source>
</evidence>
<evidence type="ECO:0000313" key="7">
    <source>
        <dbReference type="Proteomes" id="UP000029273"/>
    </source>
</evidence>
<dbReference type="GO" id="GO:0005384">
    <property type="term" value="F:manganese ion transmembrane transporter activity"/>
    <property type="evidence" value="ECO:0007669"/>
    <property type="project" value="InterPro"/>
</dbReference>
<protein>
    <submittedName>
        <fullName evidence="6">Membrane protein</fullName>
    </submittedName>
</protein>
<keyword evidence="7" id="KW-1185">Reference proteome</keyword>
<comment type="subcellular location">
    <subcellularLocation>
        <location evidence="1">Endomembrane system</location>
        <topology evidence="1">Multi-pass membrane protein</topology>
    </subcellularLocation>
</comment>
<dbReference type="Proteomes" id="UP000029273">
    <property type="component" value="Unassembled WGS sequence"/>
</dbReference>
<dbReference type="PANTHER" id="PTHR31851">
    <property type="entry name" value="FE(2+)/MN(2+) TRANSPORTER PCL1"/>
    <property type="match status" value="1"/>
</dbReference>
<accession>A0A1A6C869</accession>
<name>A0A1A6C869_9GAMM</name>
<dbReference type="GO" id="GO:0030026">
    <property type="term" value="P:intracellular manganese ion homeostasis"/>
    <property type="evidence" value="ECO:0007669"/>
    <property type="project" value="InterPro"/>
</dbReference>
<sequence>MKPGIEEEHEPDAIRRRLAIQRRGQGHLGDAVLGAIDGCVTTFAVVAGAVGAQFPAQVAIVLGLANLLADGFSMAVSNYQAARSQQEQIEQARRNESRHIREIPAGEREEIRQIYAAKGFEGETLEAVVRVITSDRELWLNTMLTEELGFPPQAPEPLKAALTTLASFLAIGLIPLFPFIFASEYPQRAFVLSVMLTSLSFFTIGAVRGHLLNRSRLHSGIGTLVTGGAAAALAYFTGHLLHGLYGTLQ</sequence>
<evidence type="ECO:0000256" key="5">
    <source>
        <dbReference type="SAM" id="Phobius"/>
    </source>
</evidence>
<keyword evidence="4 5" id="KW-0472">Membrane</keyword>
<feature type="transmembrane region" description="Helical" evidence="5">
    <location>
        <begin position="219"/>
        <end position="241"/>
    </location>
</feature>
<organism evidence="6 7">
    <name type="scientific">Acidihalobacter prosperus</name>
    <dbReference type="NCBI Taxonomy" id="160660"/>
    <lineage>
        <taxon>Bacteria</taxon>
        <taxon>Pseudomonadati</taxon>
        <taxon>Pseudomonadota</taxon>
        <taxon>Gammaproteobacteria</taxon>
        <taxon>Chromatiales</taxon>
        <taxon>Ectothiorhodospiraceae</taxon>
        <taxon>Acidihalobacter</taxon>
    </lineage>
</organism>
<dbReference type="InterPro" id="IPR008217">
    <property type="entry name" value="Ccc1_fam"/>
</dbReference>
<comment type="caution">
    <text evidence="6">The sequence shown here is derived from an EMBL/GenBank/DDBJ whole genome shotgun (WGS) entry which is preliminary data.</text>
</comment>
<keyword evidence="3 5" id="KW-1133">Transmembrane helix</keyword>
<proteinExistence type="predicted"/>
<evidence type="ECO:0000256" key="4">
    <source>
        <dbReference type="ARBA" id="ARBA00023136"/>
    </source>
</evidence>
<gene>
    <name evidence="6" type="ORF">Thpro_020460</name>
</gene>
<dbReference type="EMBL" id="JQSG02000001">
    <property type="protein sequence ID" value="OBS10744.1"/>
    <property type="molecule type" value="Genomic_DNA"/>
</dbReference>
<dbReference type="RefSeq" id="WP_038086366.1">
    <property type="nucleotide sequence ID" value="NZ_JQSG02000001.1"/>
</dbReference>
<dbReference type="GO" id="GO:0012505">
    <property type="term" value="C:endomembrane system"/>
    <property type="evidence" value="ECO:0007669"/>
    <property type="project" value="UniProtKB-SubCell"/>
</dbReference>
<evidence type="ECO:0000256" key="3">
    <source>
        <dbReference type="ARBA" id="ARBA00022989"/>
    </source>
</evidence>
<evidence type="ECO:0000256" key="2">
    <source>
        <dbReference type="ARBA" id="ARBA00022692"/>
    </source>
</evidence>
<evidence type="ECO:0000313" key="6">
    <source>
        <dbReference type="EMBL" id="OBS10744.1"/>
    </source>
</evidence>
<reference evidence="6 7" key="1">
    <citation type="journal article" date="2014" name="Genome Announc.">
        <title>Draft Genome Sequence of the Iron-Oxidizing, Acidophilic, and Halotolerant 'Thiobacillus prosperus' Type Strain DSM 5130.</title>
        <authorList>
            <person name="Ossandon F.J."/>
            <person name="Cardenas J.P."/>
            <person name="Corbett M."/>
            <person name="Quatrini R."/>
            <person name="Holmes D.S."/>
            <person name="Watkin E."/>
        </authorList>
    </citation>
    <scope>NUCLEOTIDE SEQUENCE [LARGE SCALE GENOMIC DNA]</scope>
    <source>
        <strain evidence="6 7">DSM 5130</strain>
    </source>
</reference>
<keyword evidence="2 5" id="KW-0812">Transmembrane</keyword>
<feature type="transmembrane region" description="Helical" evidence="5">
    <location>
        <begin position="189"/>
        <end position="207"/>
    </location>
</feature>
<feature type="transmembrane region" description="Helical" evidence="5">
    <location>
        <begin position="160"/>
        <end position="183"/>
    </location>
</feature>
<dbReference type="Pfam" id="PF01988">
    <property type="entry name" value="VIT1"/>
    <property type="match status" value="1"/>
</dbReference>
<dbReference type="AlphaFoldDB" id="A0A1A6C869"/>